<evidence type="ECO:0000256" key="4">
    <source>
        <dbReference type="ARBA" id="ARBA00022771"/>
    </source>
</evidence>
<dbReference type="PROSITE" id="PS50103">
    <property type="entry name" value="ZF_C3H1"/>
    <property type="match status" value="2"/>
</dbReference>
<dbReference type="GO" id="GO:0061630">
    <property type="term" value="F:ubiquitin protein ligase activity"/>
    <property type="evidence" value="ECO:0007669"/>
    <property type="project" value="UniProtKB-EC"/>
</dbReference>
<keyword evidence="1" id="KW-0808">Transferase</keyword>
<proteinExistence type="predicted"/>
<feature type="compositionally biased region" description="Low complexity" evidence="7">
    <location>
        <begin position="72"/>
        <end position="104"/>
    </location>
</feature>
<dbReference type="SUPFAM" id="SSF90229">
    <property type="entry name" value="CCCH zinc finger"/>
    <property type="match status" value="1"/>
</dbReference>
<evidence type="ECO:0000256" key="1">
    <source>
        <dbReference type="ARBA" id="ARBA00022679"/>
    </source>
</evidence>
<protein>
    <submittedName>
        <fullName evidence="10">1868_t:CDS:1</fullName>
    </submittedName>
</protein>
<dbReference type="InterPro" id="IPR001841">
    <property type="entry name" value="Znf_RING"/>
</dbReference>
<sequence>MPYYGYKTPYVRSPQRSPCPPVCRNYANGYCRNGQNCDFSHIRDTNNHSMQNYNGEGSSSTNKSNPSHRSDPNSSRTQSSNSSSNISSNINTNSSSNTNSSDINSTDLVITTPSFLHCDHVFCRDCIKEWRKTDNLSSPFQTIDTTKTCPVCRKNSPYIVPSQNFAKSGSIKDQIISSYRERLAQIPCKYFQDSKKCPFADECHYKHANPDGSRCILGPPRKKKPRSVRQIGNFRYLEVSGESSGFDISTISEILGGLTRNRSFRHIFAGNWGDEWDDEMDFTQPVTWDDDFPFDDQFNDMTSFSPENQSGNSESEDIPEVINGDNSGWSTWDDCSPETFDDNSTSFADIFRDENWWQGLNSL</sequence>
<dbReference type="Pfam" id="PF18044">
    <property type="entry name" value="zf-CCCH_4"/>
    <property type="match status" value="1"/>
</dbReference>
<dbReference type="InterPro" id="IPR000571">
    <property type="entry name" value="Znf_CCCH"/>
</dbReference>
<dbReference type="AlphaFoldDB" id="A0A9N9AU94"/>
<comment type="caution">
    <text evidence="10">The sequence shown here is derived from an EMBL/GenBank/DDBJ whole genome shotgun (WGS) entry which is preliminary data.</text>
</comment>
<gene>
    <name evidence="10" type="ORF">DEBURN_LOCUS6682</name>
</gene>
<dbReference type="SMART" id="SM00356">
    <property type="entry name" value="ZnF_C3H1"/>
    <property type="match status" value="2"/>
</dbReference>
<keyword evidence="4 6" id="KW-0863">Zinc-finger</keyword>
<accession>A0A9N9AU94</accession>
<feature type="domain" description="C3H1-type" evidence="9">
    <location>
        <begin position="182"/>
        <end position="210"/>
    </location>
</feature>
<feature type="zinc finger region" description="C3H1-type" evidence="6">
    <location>
        <begin position="182"/>
        <end position="210"/>
    </location>
</feature>
<dbReference type="InterPro" id="IPR017907">
    <property type="entry name" value="Znf_RING_CS"/>
</dbReference>
<keyword evidence="11" id="KW-1185">Reference proteome</keyword>
<evidence type="ECO:0000256" key="5">
    <source>
        <dbReference type="ARBA" id="ARBA00022833"/>
    </source>
</evidence>
<evidence type="ECO:0000313" key="10">
    <source>
        <dbReference type="EMBL" id="CAG8542503.1"/>
    </source>
</evidence>
<dbReference type="Gene3D" id="4.10.1000.10">
    <property type="entry name" value="Zinc finger, CCCH-type"/>
    <property type="match status" value="1"/>
</dbReference>
<dbReference type="Pfam" id="PF00097">
    <property type="entry name" value="zf-C3HC4"/>
    <property type="match status" value="1"/>
</dbReference>
<dbReference type="PROSITE" id="PS50089">
    <property type="entry name" value="ZF_RING_2"/>
    <property type="match status" value="1"/>
</dbReference>
<dbReference type="InterPro" id="IPR018957">
    <property type="entry name" value="Znf_C3HC4_RING-type"/>
</dbReference>
<reference evidence="10" key="1">
    <citation type="submission" date="2021-06" db="EMBL/GenBank/DDBJ databases">
        <authorList>
            <person name="Kallberg Y."/>
            <person name="Tangrot J."/>
            <person name="Rosling A."/>
        </authorList>
    </citation>
    <scope>NUCLEOTIDE SEQUENCE</scope>
    <source>
        <strain evidence="10">AZ414A</strain>
    </source>
</reference>
<evidence type="ECO:0000256" key="7">
    <source>
        <dbReference type="SAM" id="MobiDB-lite"/>
    </source>
</evidence>
<feature type="compositionally biased region" description="Polar residues" evidence="7">
    <location>
        <begin position="48"/>
        <end position="67"/>
    </location>
</feature>
<dbReference type="InterPro" id="IPR045072">
    <property type="entry name" value="MKRN-like"/>
</dbReference>
<evidence type="ECO:0000313" key="11">
    <source>
        <dbReference type="Proteomes" id="UP000789706"/>
    </source>
</evidence>
<feature type="compositionally biased region" description="Polar residues" evidence="7">
    <location>
        <begin position="301"/>
        <end position="313"/>
    </location>
</feature>
<dbReference type="OrthoDB" id="250836at2759"/>
<dbReference type="GO" id="GO:0008270">
    <property type="term" value="F:zinc ion binding"/>
    <property type="evidence" value="ECO:0007669"/>
    <property type="project" value="UniProtKB-KW"/>
</dbReference>
<dbReference type="EMBL" id="CAJVPK010000715">
    <property type="protein sequence ID" value="CAG8542503.1"/>
    <property type="molecule type" value="Genomic_DNA"/>
</dbReference>
<dbReference type="InterPro" id="IPR036855">
    <property type="entry name" value="Znf_CCCH_sf"/>
</dbReference>
<evidence type="ECO:0000259" key="8">
    <source>
        <dbReference type="PROSITE" id="PS50089"/>
    </source>
</evidence>
<feature type="zinc finger region" description="C3H1-type" evidence="6">
    <location>
        <begin position="17"/>
        <end position="44"/>
    </location>
</feature>
<evidence type="ECO:0000259" key="9">
    <source>
        <dbReference type="PROSITE" id="PS50103"/>
    </source>
</evidence>
<keyword evidence="3" id="KW-0677">Repeat</keyword>
<evidence type="ECO:0000256" key="2">
    <source>
        <dbReference type="ARBA" id="ARBA00022723"/>
    </source>
</evidence>
<keyword evidence="5 6" id="KW-0862">Zinc</keyword>
<dbReference type="PANTHER" id="PTHR11224">
    <property type="entry name" value="MAKORIN-RELATED"/>
    <property type="match status" value="1"/>
</dbReference>
<dbReference type="InterPro" id="IPR013083">
    <property type="entry name" value="Znf_RING/FYVE/PHD"/>
</dbReference>
<organism evidence="10 11">
    <name type="scientific">Diversispora eburnea</name>
    <dbReference type="NCBI Taxonomy" id="1213867"/>
    <lineage>
        <taxon>Eukaryota</taxon>
        <taxon>Fungi</taxon>
        <taxon>Fungi incertae sedis</taxon>
        <taxon>Mucoromycota</taxon>
        <taxon>Glomeromycotina</taxon>
        <taxon>Glomeromycetes</taxon>
        <taxon>Diversisporales</taxon>
        <taxon>Diversisporaceae</taxon>
        <taxon>Diversispora</taxon>
    </lineage>
</organism>
<feature type="region of interest" description="Disordered" evidence="7">
    <location>
        <begin position="300"/>
        <end position="332"/>
    </location>
</feature>
<feature type="domain" description="RING-type" evidence="8">
    <location>
        <begin position="118"/>
        <end position="153"/>
    </location>
</feature>
<name>A0A9N9AU94_9GLOM</name>
<dbReference type="PANTHER" id="PTHR11224:SF10">
    <property type="entry name" value="IP09428P-RELATED"/>
    <property type="match status" value="1"/>
</dbReference>
<evidence type="ECO:0000256" key="3">
    <source>
        <dbReference type="ARBA" id="ARBA00022737"/>
    </source>
</evidence>
<dbReference type="PROSITE" id="PS00518">
    <property type="entry name" value="ZF_RING_1"/>
    <property type="match status" value="1"/>
</dbReference>
<dbReference type="Proteomes" id="UP000789706">
    <property type="component" value="Unassembled WGS sequence"/>
</dbReference>
<feature type="domain" description="C3H1-type" evidence="9">
    <location>
        <begin position="17"/>
        <end position="44"/>
    </location>
</feature>
<dbReference type="InterPro" id="IPR041367">
    <property type="entry name" value="Znf-CCCH_4"/>
</dbReference>
<evidence type="ECO:0000256" key="6">
    <source>
        <dbReference type="PROSITE-ProRule" id="PRU00723"/>
    </source>
</evidence>
<dbReference type="SUPFAM" id="SSF57850">
    <property type="entry name" value="RING/U-box"/>
    <property type="match status" value="1"/>
</dbReference>
<dbReference type="Gene3D" id="3.30.40.10">
    <property type="entry name" value="Zinc/RING finger domain, C3HC4 (zinc finger)"/>
    <property type="match status" value="1"/>
</dbReference>
<dbReference type="GO" id="GO:0000209">
    <property type="term" value="P:protein polyubiquitination"/>
    <property type="evidence" value="ECO:0007669"/>
    <property type="project" value="InterPro"/>
</dbReference>
<keyword evidence="2 6" id="KW-0479">Metal-binding</keyword>
<feature type="region of interest" description="Disordered" evidence="7">
    <location>
        <begin position="48"/>
        <end position="104"/>
    </location>
</feature>